<sequence>MTTHDDARPPAVRQLRLVVEAEDYEAAVTFFRDALGLPEQAAFSGEGDARVVILDAGRATLEIANPAQKRMIDEVEVGRQVAPRIRVAFEVDDSRSATRRLVSAGATEIAPPTVTPWQSLNSRLDAPAGLQITLFQELLDADERTALDGFGTDRARED</sequence>
<evidence type="ECO:0000313" key="3">
    <source>
        <dbReference type="Proteomes" id="UP000199001"/>
    </source>
</evidence>
<dbReference type="Gene3D" id="3.10.180.10">
    <property type="entry name" value="2,3-Dihydroxybiphenyl 1,2-Dioxygenase, domain 1"/>
    <property type="match status" value="1"/>
</dbReference>
<reference evidence="3" key="1">
    <citation type="submission" date="2016-06" db="EMBL/GenBank/DDBJ databases">
        <authorList>
            <person name="Varghese N."/>
            <person name="Submissions Spin"/>
        </authorList>
    </citation>
    <scope>NUCLEOTIDE SEQUENCE [LARGE SCALE GENOMIC DNA]</scope>
    <source>
        <strain evidence="3">DSM 43903</strain>
    </source>
</reference>
<evidence type="ECO:0000259" key="1">
    <source>
        <dbReference type="PROSITE" id="PS51819"/>
    </source>
</evidence>
<dbReference type="InterPro" id="IPR037523">
    <property type="entry name" value="VOC_core"/>
</dbReference>
<evidence type="ECO:0000313" key="2">
    <source>
        <dbReference type="EMBL" id="SCL72991.1"/>
    </source>
</evidence>
<dbReference type="PROSITE" id="PS51819">
    <property type="entry name" value="VOC"/>
    <property type="match status" value="1"/>
</dbReference>
<dbReference type="InterPro" id="IPR029068">
    <property type="entry name" value="Glyas_Bleomycin-R_OHBP_Dase"/>
</dbReference>
<dbReference type="InterPro" id="IPR041581">
    <property type="entry name" value="Glyoxalase_6"/>
</dbReference>
<dbReference type="SUPFAM" id="SSF54593">
    <property type="entry name" value="Glyoxalase/Bleomycin resistance protein/Dihydroxybiphenyl dioxygenase"/>
    <property type="match status" value="1"/>
</dbReference>
<dbReference type="EMBL" id="FMHZ01000002">
    <property type="protein sequence ID" value="SCL72991.1"/>
    <property type="molecule type" value="Genomic_DNA"/>
</dbReference>
<dbReference type="Pfam" id="PF18029">
    <property type="entry name" value="Glyoxalase_6"/>
    <property type="match status" value="1"/>
</dbReference>
<dbReference type="STRING" id="47855.GA0070606_6398"/>
<dbReference type="AlphaFoldDB" id="A0A1C6W386"/>
<dbReference type="Proteomes" id="UP000199001">
    <property type="component" value="Unassembled WGS sequence"/>
</dbReference>
<feature type="domain" description="VOC" evidence="1">
    <location>
        <begin position="13"/>
        <end position="137"/>
    </location>
</feature>
<keyword evidence="3" id="KW-1185">Reference proteome</keyword>
<name>A0A1C6W386_9ACTN</name>
<gene>
    <name evidence="2" type="ORF">GA0070606_6398</name>
</gene>
<dbReference type="RefSeq" id="WP_091107002.1">
    <property type="nucleotide sequence ID" value="NZ_FMHZ01000002.1"/>
</dbReference>
<protein>
    <submittedName>
        <fullName evidence="2">Uncharacterized conserved protein PhnB, glyoxalase superfamily</fullName>
    </submittedName>
</protein>
<dbReference type="OrthoDB" id="956698at2"/>
<organism evidence="2 3">
    <name type="scientific">Micromonospora citrea</name>
    <dbReference type="NCBI Taxonomy" id="47855"/>
    <lineage>
        <taxon>Bacteria</taxon>
        <taxon>Bacillati</taxon>
        <taxon>Actinomycetota</taxon>
        <taxon>Actinomycetes</taxon>
        <taxon>Micromonosporales</taxon>
        <taxon>Micromonosporaceae</taxon>
        <taxon>Micromonospora</taxon>
    </lineage>
</organism>
<accession>A0A1C6W386</accession>
<proteinExistence type="predicted"/>